<proteinExistence type="inferred from homology"/>
<keyword evidence="6" id="KW-1185">Reference proteome</keyword>
<reference evidence="5" key="1">
    <citation type="submission" date="2022-02" db="EMBL/GenBank/DDBJ databases">
        <title>Qipengyuania spongiae sp. nov., isolated from marine sponge.</title>
        <authorList>
            <person name="Li Z."/>
            <person name="Zhang M."/>
        </authorList>
    </citation>
    <scope>NUCLEOTIDE SEQUENCE</scope>
    <source>
        <strain evidence="5">PHS-Z21</strain>
    </source>
</reference>
<evidence type="ECO:0000256" key="3">
    <source>
        <dbReference type="ARBA" id="ARBA00022679"/>
    </source>
</evidence>
<gene>
    <name evidence="5" type="ORF">L1F33_12780</name>
</gene>
<organism evidence="5 6">
    <name type="scientific">Qipengyuania spongiae</name>
    <dbReference type="NCBI Taxonomy" id="2909673"/>
    <lineage>
        <taxon>Bacteria</taxon>
        <taxon>Pseudomonadati</taxon>
        <taxon>Pseudomonadota</taxon>
        <taxon>Alphaproteobacteria</taxon>
        <taxon>Sphingomonadales</taxon>
        <taxon>Erythrobacteraceae</taxon>
        <taxon>Qipengyuania</taxon>
    </lineage>
</organism>
<sequence length="365" mass="39633">MSDVAAIDVLIPVYNAAETLDEALATIAAQSFTDFHVIAVDDGSTDGSAAVLSRWARADRRFSVTSQANAGIVAALNTALSLASAPFVARMDADDLCDPDRFYRQYSYLTANEDVVAVAGRVEHIDEHGRPLAGLPHPGDPALADANWVPAREPYLIHPFLMARREAVMKAGGYRYVPHSEDSDLYWRLAEAGRLHNLDEGLGRYRFHTQSISGGSIVNGRIMAVGSQLGALAARARTRGEGDAGFTTDLVPALKDARSLETMCAIARGHVAEVDRNRFGLAAGIKLLELAAYRPFEIETEDCDFIAEQVRGADNLDLPPGNRREIDWYLGEAGARLLKQGRIRDAAAITPPRLWPTVLAKATLR</sequence>
<dbReference type="Gene3D" id="3.90.550.10">
    <property type="entry name" value="Spore Coat Polysaccharide Biosynthesis Protein SpsA, Chain A"/>
    <property type="match status" value="1"/>
</dbReference>
<dbReference type="Proteomes" id="UP001065265">
    <property type="component" value="Chromosome"/>
</dbReference>
<evidence type="ECO:0000259" key="4">
    <source>
        <dbReference type="Pfam" id="PF00535"/>
    </source>
</evidence>
<name>A0ABY5T2B7_9SPHN</name>
<accession>A0ABY5T2B7</accession>
<dbReference type="PANTHER" id="PTHR43685:SF5">
    <property type="entry name" value="GLYCOSYLTRANSFERASE EPSE-RELATED"/>
    <property type="match status" value="1"/>
</dbReference>
<evidence type="ECO:0000256" key="1">
    <source>
        <dbReference type="ARBA" id="ARBA00006739"/>
    </source>
</evidence>
<evidence type="ECO:0000313" key="6">
    <source>
        <dbReference type="Proteomes" id="UP001065265"/>
    </source>
</evidence>
<dbReference type="InterPro" id="IPR001173">
    <property type="entry name" value="Glyco_trans_2-like"/>
</dbReference>
<dbReference type="EMBL" id="CP092471">
    <property type="protein sequence ID" value="UVI39094.1"/>
    <property type="molecule type" value="Genomic_DNA"/>
</dbReference>
<keyword evidence="2" id="KW-0328">Glycosyltransferase</keyword>
<dbReference type="PANTHER" id="PTHR43685">
    <property type="entry name" value="GLYCOSYLTRANSFERASE"/>
    <property type="match status" value="1"/>
</dbReference>
<dbReference type="CDD" id="cd00761">
    <property type="entry name" value="Glyco_tranf_GTA_type"/>
    <property type="match status" value="1"/>
</dbReference>
<keyword evidence="3" id="KW-0808">Transferase</keyword>
<protein>
    <submittedName>
        <fullName evidence="5">Glycosyltransferase family 2 protein</fullName>
    </submittedName>
</protein>
<dbReference type="InterPro" id="IPR029044">
    <property type="entry name" value="Nucleotide-diphossugar_trans"/>
</dbReference>
<dbReference type="InterPro" id="IPR050834">
    <property type="entry name" value="Glycosyltransf_2"/>
</dbReference>
<comment type="similarity">
    <text evidence="1">Belongs to the glycosyltransferase 2 family.</text>
</comment>
<evidence type="ECO:0000313" key="5">
    <source>
        <dbReference type="EMBL" id="UVI39094.1"/>
    </source>
</evidence>
<dbReference type="SUPFAM" id="SSF53448">
    <property type="entry name" value="Nucleotide-diphospho-sugar transferases"/>
    <property type="match status" value="1"/>
</dbReference>
<feature type="domain" description="Glycosyltransferase 2-like" evidence="4">
    <location>
        <begin position="9"/>
        <end position="169"/>
    </location>
</feature>
<evidence type="ECO:0000256" key="2">
    <source>
        <dbReference type="ARBA" id="ARBA00022676"/>
    </source>
</evidence>
<dbReference type="RefSeq" id="WP_265558275.1">
    <property type="nucleotide sequence ID" value="NZ_CP092471.1"/>
</dbReference>
<dbReference type="Pfam" id="PF00535">
    <property type="entry name" value="Glycos_transf_2"/>
    <property type="match status" value="1"/>
</dbReference>